<name>A0A0A9FZ06_ARUDO</name>
<dbReference type="EMBL" id="GBRH01181437">
    <property type="protein sequence ID" value="JAE16459.1"/>
    <property type="molecule type" value="Transcribed_RNA"/>
</dbReference>
<dbReference type="AlphaFoldDB" id="A0A0A9FZ06"/>
<evidence type="ECO:0000313" key="1">
    <source>
        <dbReference type="EMBL" id="JAE16459.1"/>
    </source>
</evidence>
<organism evidence="1">
    <name type="scientific">Arundo donax</name>
    <name type="common">Giant reed</name>
    <name type="synonym">Donax arundinaceus</name>
    <dbReference type="NCBI Taxonomy" id="35708"/>
    <lineage>
        <taxon>Eukaryota</taxon>
        <taxon>Viridiplantae</taxon>
        <taxon>Streptophyta</taxon>
        <taxon>Embryophyta</taxon>
        <taxon>Tracheophyta</taxon>
        <taxon>Spermatophyta</taxon>
        <taxon>Magnoliopsida</taxon>
        <taxon>Liliopsida</taxon>
        <taxon>Poales</taxon>
        <taxon>Poaceae</taxon>
        <taxon>PACMAD clade</taxon>
        <taxon>Arundinoideae</taxon>
        <taxon>Arundineae</taxon>
        <taxon>Arundo</taxon>
    </lineage>
</organism>
<sequence>MVNNCVEELAAGCILQHNVDLCFTSHHMKINENIDLSKISNSPNICGQH</sequence>
<protein>
    <submittedName>
        <fullName evidence="1">Uncharacterized protein</fullName>
    </submittedName>
</protein>
<reference evidence="1" key="2">
    <citation type="journal article" date="2015" name="Data Brief">
        <title>Shoot transcriptome of the giant reed, Arundo donax.</title>
        <authorList>
            <person name="Barrero R.A."/>
            <person name="Guerrero F.D."/>
            <person name="Moolhuijzen P."/>
            <person name="Goolsby J.A."/>
            <person name="Tidwell J."/>
            <person name="Bellgard S.E."/>
            <person name="Bellgard M.I."/>
        </authorList>
    </citation>
    <scope>NUCLEOTIDE SEQUENCE</scope>
    <source>
        <tissue evidence="1">Shoot tissue taken approximately 20 cm above the soil surface</tissue>
    </source>
</reference>
<accession>A0A0A9FZ06</accession>
<reference evidence="1" key="1">
    <citation type="submission" date="2014-09" db="EMBL/GenBank/DDBJ databases">
        <authorList>
            <person name="Magalhaes I.L.F."/>
            <person name="Oliveira U."/>
            <person name="Santos F.R."/>
            <person name="Vidigal T.H.D.A."/>
            <person name="Brescovit A.D."/>
            <person name="Santos A.J."/>
        </authorList>
    </citation>
    <scope>NUCLEOTIDE SEQUENCE</scope>
    <source>
        <tissue evidence="1">Shoot tissue taken approximately 20 cm above the soil surface</tissue>
    </source>
</reference>
<proteinExistence type="predicted"/>